<feature type="compositionally biased region" description="Gly residues" evidence="1">
    <location>
        <begin position="14"/>
        <end position="24"/>
    </location>
</feature>
<gene>
    <name evidence="2" type="ORF">HCJ93_17620</name>
</gene>
<proteinExistence type="predicted"/>
<reference evidence="2 3" key="1">
    <citation type="submission" date="2020-03" db="EMBL/GenBank/DDBJ databases">
        <title>WGS of actinomycetes isolated from Thailand.</title>
        <authorList>
            <person name="Thawai C."/>
        </authorList>
    </citation>
    <scope>NUCLEOTIDE SEQUENCE [LARGE SCALE GENOMIC DNA]</scope>
    <source>
        <strain evidence="2 3">SBST2-5</strain>
    </source>
</reference>
<organism evidence="2 3">
    <name type="scientific">Streptomyces composti</name>
    <dbReference type="NCBI Taxonomy" id="2720025"/>
    <lineage>
        <taxon>Bacteria</taxon>
        <taxon>Bacillati</taxon>
        <taxon>Actinomycetota</taxon>
        <taxon>Actinomycetes</taxon>
        <taxon>Kitasatosporales</taxon>
        <taxon>Streptomycetaceae</taxon>
        <taxon>Streptomyces</taxon>
    </lineage>
</organism>
<name>A0ABX1AB12_9ACTN</name>
<accession>A0ABX1AB12</accession>
<dbReference type="EMBL" id="JAATEM010000020">
    <property type="protein sequence ID" value="NJP51834.1"/>
    <property type="molecule type" value="Genomic_DNA"/>
</dbReference>
<dbReference type="Gene3D" id="3.50.50.60">
    <property type="entry name" value="FAD/NAD(P)-binding domain"/>
    <property type="match status" value="1"/>
</dbReference>
<protein>
    <submittedName>
        <fullName evidence="2">FAD-binding protein</fullName>
    </submittedName>
</protein>
<dbReference type="SUPFAM" id="SSF51905">
    <property type="entry name" value="FAD/NAD(P)-binding domain"/>
    <property type="match status" value="1"/>
</dbReference>
<evidence type="ECO:0000313" key="2">
    <source>
        <dbReference type="EMBL" id="NJP51834.1"/>
    </source>
</evidence>
<sequence length="453" mass="49523">MNRRGERRSRRTGTAGGRIRGPDGGTRADTTNDQDRSTPGAQVRGGQDHDGTRPLDVIVVGGGAAGLSLAHRLARRGDLTVTVVEPPDGPLRPPERTWCYWAAGPDDFAGALEATWSRLRIHGRDGTGITVDPAPLQYRMLRSAPFERLVHSALGRNPRTTLLRATAETVREVPGGAEVRCTAPGGGTRILRAARVFDSRPPRVLPPARTLLLQHFRGWFVRTAADRFDPAVADLMDFRVPQPRHGLAFGYVLPLAADHALVEYTEFSRTPLSRPEYEAALEHYCRSVLRLGLYTVEAAEQGVIPMTDARFPRRAGRAVFRIGTAGGATRPSTGYTFAAVQRQSRAIAAALAEGRDRVPPPHGRRALAMDAVLLRALDTGRIDGPDFFTRLFGRTPAERLLRFLDGATTPREDLGIGLHTPVGPMLRTALELPFLPRRSRPAPSVTPRDEESR</sequence>
<evidence type="ECO:0000313" key="3">
    <source>
        <dbReference type="Proteomes" id="UP000730591"/>
    </source>
</evidence>
<keyword evidence="3" id="KW-1185">Reference proteome</keyword>
<dbReference type="Pfam" id="PF05834">
    <property type="entry name" value="Lycopene_cycl"/>
    <property type="match status" value="1"/>
</dbReference>
<dbReference type="Proteomes" id="UP000730591">
    <property type="component" value="Unassembled WGS sequence"/>
</dbReference>
<dbReference type="InterPro" id="IPR036188">
    <property type="entry name" value="FAD/NAD-bd_sf"/>
</dbReference>
<feature type="compositionally biased region" description="Basic residues" evidence="1">
    <location>
        <begin position="1"/>
        <end position="11"/>
    </location>
</feature>
<evidence type="ECO:0000256" key="1">
    <source>
        <dbReference type="SAM" id="MobiDB-lite"/>
    </source>
</evidence>
<feature type="region of interest" description="Disordered" evidence="1">
    <location>
        <begin position="1"/>
        <end position="55"/>
    </location>
</feature>
<comment type="caution">
    <text evidence="2">The sequence shown here is derived from an EMBL/GenBank/DDBJ whole genome shotgun (WGS) entry which is preliminary data.</text>
</comment>